<protein>
    <submittedName>
        <fullName evidence="2">Uncharacterized protein</fullName>
    </submittedName>
</protein>
<feature type="region of interest" description="Disordered" evidence="1">
    <location>
        <begin position="151"/>
        <end position="253"/>
    </location>
</feature>
<dbReference type="AlphaFoldDB" id="A0A8K0PEV7"/>
<organism evidence="2 3">
    <name type="scientific">Elsinoe batatas</name>
    <dbReference type="NCBI Taxonomy" id="2601811"/>
    <lineage>
        <taxon>Eukaryota</taxon>
        <taxon>Fungi</taxon>
        <taxon>Dikarya</taxon>
        <taxon>Ascomycota</taxon>
        <taxon>Pezizomycotina</taxon>
        <taxon>Dothideomycetes</taxon>
        <taxon>Dothideomycetidae</taxon>
        <taxon>Myriangiales</taxon>
        <taxon>Elsinoaceae</taxon>
        <taxon>Elsinoe</taxon>
    </lineage>
</organism>
<dbReference type="PANTHER" id="PTHR39610:SF2">
    <property type="entry name" value="BZIP DOMAIN-CONTAINING PROTEIN"/>
    <property type="match status" value="1"/>
</dbReference>
<dbReference type="PANTHER" id="PTHR39610">
    <property type="entry name" value="BZIP DOMAIN-CONTAINING PROTEIN-RELATED"/>
    <property type="match status" value="1"/>
</dbReference>
<proteinExistence type="predicted"/>
<accession>A0A8K0PEV7</accession>
<dbReference type="OrthoDB" id="5407781at2759"/>
<feature type="compositionally biased region" description="Polar residues" evidence="1">
    <location>
        <begin position="220"/>
        <end position="233"/>
    </location>
</feature>
<reference evidence="2" key="1">
    <citation type="submission" date="2021-07" db="EMBL/GenBank/DDBJ databases">
        <title>Elsinoe batatas strain:CRI-CJ2 Genome sequencing and assembly.</title>
        <authorList>
            <person name="Huang L."/>
        </authorList>
    </citation>
    <scope>NUCLEOTIDE SEQUENCE</scope>
    <source>
        <strain evidence="2">CRI-CJ2</strain>
    </source>
</reference>
<feature type="compositionally biased region" description="Polar residues" evidence="1">
    <location>
        <begin position="58"/>
        <end position="68"/>
    </location>
</feature>
<feature type="compositionally biased region" description="Basic and acidic residues" evidence="1">
    <location>
        <begin position="234"/>
        <end position="248"/>
    </location>
</feature>
<sequence length="288" mass="31210">MPPDLNSLPPSRSPSTPASPLLTNIRRTSNNNVVDQPPSPRSPPTNTLQAAAAINAGLQRSTSNSRPRMSQERRRSSLITSLNLNNAEHPGSISPPIPSQPRSPLMNTADPHHQRTPSLGQIHQQLENEQEAQVNRLLHMIRVQQDQLTALQGDGADGGPSTEATSAVDTSAPAALIDTTAQRPSGDSRSPSVPRSPLQRPTTMSRESSRGVPLPPAHATNASSPSLRPLTTTRSHDEWSMGGVRDESSFYQAETQTLQRENQMLKMRIRELERQIGDLNKPATEPAG</sequence>
<keyword evidence="3" id="KW-1185">Reference proteome</keyword>
<feature type="compositionally biased region" description="Polar residues" evidence="1">
    <location>
        <begin position="179"/>
        <end position="206"/>
    </location>
</feature>
<gene>
    <name evidence="2" type="ORF">KVT40_004664</name>
</gene>
<comment type="caution">
    <text evidence="2">The sequence shown here is derived from an EMBL/GenBank/DDBJ whole genome shotgun (WGS) entry which is preliminary data.</text>
</comment>
<evidence type="ECO:0000256" key="1">
    <source>
        <dbReference type="SAM" id="MobiDB-lite"/>
    </source>
</evidence>
<feature type="compositionally biased region" description="Low complexity" evidence="1">
    <location>
        <begin position="1"/>
        <end position="22"/>
    </location>
</feature>
<dbReference type="Proteomes" id="UP000809789">
    <property type="component" value="Unassembled WGS sequence"/>
</dbReference>
<evidence type="ECO:0000313" key="3">
    <source>
        <dbReference type="Proteomes" id="UP000809789"/>
    </source>
</evidence>
<feature type="compositionally biased region" description="Polar residues" evidence="1">
    <location>
        <begin position="77"/>
        <end position="86"/>
    </location>
</feature>
<feature type="region of interest" description="Disordered" evidence="1">
    <location>
        <begin position="1"/>
        <end position="116"/>
    </location>
</feature>
<feature type="compositionally biased region" description="Polar residues" evidence="1">
    <location>
        <begin position="25"/>
        <end position="34"/>
    </location>
</feature>
<dbReference type="EMBL" id="JAESVG020000005">
    <property type="protein sequence ID" value="KAG8627181.1"/>
    <property type="molecule type" value="Genomic_DNA"/>
</dbReference>
<name>A0A8K0PEV7_9PEZI</name>
<evidence type="ECO:0000313" key="2">
    <source>
        <dbReference type="EMBL" id="KAG8627181.1"/>
    </source>
</evidence>